<feature type="coiled-coil region" evidence="1">
    <location>
        <begin position="254"/>
        <end position="354"/>
    </location>
</feature>
<protein>
    <submittedName>
        <fullName evidence="2">Uncharacterized protein</fullName>
    </submittedName>
</protein>
<dbReference type="AlphaFoldDB" id="A0A0F3MIB9"/>
<organism evidence="2 3">
    <name type="scientific">Orientia chuto str. Dubai</name>
    <dbReference type="NCBI Taxonomy" id="1359168"/>
    <lineage>
        <taxon>Bacteria</taxon>
        <taxon>Pseudomonadati</taxon>
        <taxon>Pseudomonadota</taxon>
        <taxon>Alphaproteobacteria</taxon>
        <taxon>Rickettsiales</taxon>
        <taxon>Rickettsiaceae</taxon>
        <taxon>Rickettsieae</taxon>
        <taxon>Orientia</taxon>
    </lineage>
</organism>
<dbReference type="OrthoDB" id="7160845at2"/>
<dbReference type="RefSeq" id="WP_045797439.1">
    <property type="nucleotide sequence ID" value="NZ_LANP01000021.1"/>
</dbReference>
<proteinExistence type="predicted"/>
<dbReference type="InterPro" id="IPR022714">
    <property type="entry name" value="DUF2670"/>
</dbReference>
<dbReference type="Pfam" id="PF10875">
    <property type="entry name" value="DUF2670"/>
    <property type="match status" value="1"/>
</dbReference>
<evidence type="ECO:0000256" key="1">
    <source>
        <dbReference type="SAM" id="Coils"/>
    </source>
</evidence>
<evidence type="ECO:0000313" key="2">
    <source>
        <dbReference type="EMBL" id="KJV55513.1"/>
    </source>
</evidence>
<accession>A0A0F3MIB9</accession>
<evidence type="ECO:0000313" key="3">
    <source>
        <dbReference type="Proteomes" id="UP000033616"/>
    </source>
</evidence>
<dbReference type="Proteomes" id="UP000033616">
    <property type="component" value="Unassembled WGS sequence"/>
</dbReference>
<dbReference type="EMBL" id="LANP01000021">
    <property type="protein sequence ID" value="KJV55513.1"/>
    <property type="molecule type" value="Genomic_DNA"/>
</dbReference>
<keyword evidence="1" id="KW-0175">Coiled coil</keyword>
<reference evidence="2 3" key="1">
    <citation type="submission" date="2015-02" db="EMBL/GenBank/DDBJ databases">
        <title>Genome Sequencing of Rickettsiales.</title>
        <authorList>
            <person name="Daugherty S.C."/>
            <person name="Su Q."/>
            <person name="Abolude K."/>
            <person name="Beier-Sexton M."/>
            <person name="Carlyon J.A."/>
            <person name="Carter R."/>
            <person name="Day N.P."/>
            <person name="Dumler S.J."/>
            <person name="Dyachenko V."/>
            <person name="Godinez A."/>
            <person name="Kurtti T.J."/>
            <person name="Lichay M."/>
            <person name="Mullins K.E."/>
            <person name="Ott S."/>
            <person name="Pappas-Brown V."/>
            <person name="Paris D.H."/>
            <person name="Patel P."/>
            <person name="Richards A.L."/>
            <person name="Sadzewicz L."/>
            <person name="Sears K."/>
            <person name="Seidman D."/>
            <person name="Sengamalay N."/>
            <person name="Stenos J."/>
            <person name="Tallon L.J."/>
            <person name="Vincent G."/>
            <person name="Fraser C.M."/>
            <person name="Munderloh U."/>
            <person name="Dunning-Hotopp J.C."/>
        </authorList>
    </citation>
    <scope>NUCLEOTIDE SEQUENCE [LARGE SCALE GENOMIC DNA]</scope>
    <source>
        <strain evidence="2 3">Fuller</strain>
    </source>
</reference>
<gene>
    <name evidence="2" type="ORF">OCHUTO_0821</name>
</gene>
<comment type="caution">
    <text evidence="2">The sequence shown here is derived from an EMBL/GenBank/DDBJ whole genome shotgun (WGS) entry which is preliminary data.</text>
</comment>
<dbReference type="PATRIC" id="fig|1359168.3.peg.549"/>
<name>A0A0F3MIB9_9RICK</name>
<keyword evidence="3" id="KW-1185">Reference proteome</keyword>
<sequence length="355" mass="42376">MWFEYFTEPIFRYVGRIFKNPMAWVPYIFIKKWTLAIYTTSIIVVYLIFTNKVVQEKLVVFSNIMNYELGEAKAIAQHCTSHLANGQWSQLWQCLGDHPKYEPTEHDQQLEKGNQQEIKNDQQQVQKLKERKNYRNTTHVELVITSQELHQKAQILKQEWPKLEKEYGQYYAHESNTSILSTNSKELQKRKQHWQKIRERLLQQQSLLDQEIMACIRRINNVKSYISSNPDINTDAEFIKRLAEQDKVLKADLKNGLSCECDELTRQEQELLDQERNNAEKNIDNANKNERIQHIFKNNKLDSNEQKEMESQLSRLLLQQTELEQENAMLRERRKELSKQKAELKTRIEQFNEIS</sequence>
<dbReference type="STRING" id="1359168.OCHUTO_0821"/>